<keyword evidence="1" id="KW-0812">Transmembrane</keyword>
<sequence>MNKKITELMDELDIDLLENIKLEEEREGKQLDLTRIKEKAMAGISQQQVVSFEKKKEEKKKLKGRKRYFLPLIALIGIMAITVVAVGTNEQLRTLWGESFSLIEKEAQSVQKQFIAEGIIFKVEEAVIDDKSGIIITSFEREDGKTFEKESMPLRIQLHINESGGLGWGSQHYLSEDGKKLFSVIQVSGDKKLSGKDIELTASCLGKWEAGHTTTRLDLNKAYEESKKVVSDDKAWEEYSIDQGLGLTISEEIPQFKLDQVRFIDDVLHIITSYQDSIGEELLQTHVKLIDTRTGAEIEYNSGSGTWDTTNGLHKMSDQFEDITEADLPYLEMGVDYDYFNLISDGKWQVTFRLDSNHNTKRIKLNVIIEKDNLKVKINEIKLSALGVKIEGSKNTELMKDLSGYLLMKDGRKLGLFSNSMSTRFNLWFTQHLNVQQGVIIEEDSKDTTSELGNEVDKVGISNDESILSDHSISFSTMGGKEISLPNLIDVNQVESIVIEDTIIPIR</sequence>
<evidence type="ECO:0000256" key="1">
    <source>
        <dbReference type="SAM" id="Phobius"/>
    </source>
</evidence>
<reference evidence="2" key="1">
    <citation type="journal article" date="2023" name="Int. J. Syst. Evol. Microbiol.">
        <title>&lt;i&gt;Holtiella tumoricola&lt;/i&gt; gen. nov. sp. nov., isolated from a human clinical sample.</title>
        <authorList>
            <person name="Allen-Vercoe E."/>
            <person name="Daigneault M.C."/>
            <person name="Vancuren S.J."/>
            <person name="Cochrane K."/>
            <person name="O'Neal L.L."/>
            <person name="Sankaranarayanan K."/>
            <person name="Lawson P.A."/>
        </authorList>
    </citation>
    <scope>NUCLEOTIDE SEQUENCE</scope>
    <source>
        <strain evidence="2">CC70A</strain>
    </source>
</reference>
<comment type="caution">
    <text evidence="2">The sequence shown here is derived from an EMBL/GenBank/DDBJ whole genome shotgun (WGS) entry which is preliminary data.</text>
</comment>
<accession>A0AA42DN80</accession>
<name>A0AA42DN80_9FIRM</name>
<evidence type="ECO:0008006" key="4">
    <source>
        <dbReference type="Google" id="ProtNLM"/>
    </source>
</evidence>
<keyword evidence="1" id="KW-0472">Membrane</keyword>
<evidence type="ECO:0000313" key="2">
    <source>
        <dbReference type="EMBL" id="MDA3732143.1"/>
    </source>
</evidence>
<dbReference type="EMBL" id="JAQIFT010000045">
    <property type="protein sequence ID" value="MDA3732143.1"/>
    <property type="molecule type" value="Genomic_DNA"/>
</dbReference>
<keyword evidence="1" id="KW-1133">Transmembrane helix</keyword>
<dbReference type="Proteomes" id="UP001169242">
    <property type="component" value="Unassembled WGS sequence"/>
</dbReference>
<proteinExistence type="predicted"/>
<dbReference type="RefSeq" id="WP_271012417.1">
    <property type="nucleotide sequence ID" value="NZ_JAQIFT010000045.1"/>
</dbReference>
<feature type="transmembrane region" description="Helical" evidence="1">
    <location>
        <begin position="68"/>
        <end position="87"/>
    </location>
</feature>
<protein>
    <recommendedName>
        <fullName evidence="4">DUF4179 domain-containing protein</fullName>
    </recommendedName>
</protein>
<dbReference type="AlphaFoldDB" id="A0AA42DN80"/>
<organism evidence="2 3">
    <name type="scientific">Holtiella tumoricola</name>
    <dbReference type="NCBI Taxonomy" id="3018743"/>
    <lineage>
        <taxon>Bacteria</taxon>
        <taxon>Bacillati</taxon>
        <taxon>Bacillota</taxon>
        <taxon>Clostridia</taxon>
        <taxon>Lachnospirales</taxon>
        <taxon>Cellulosilyticaceae</taxon>
        <taxon>Holtiella</taxon>
    </lineage>
</organism>
<evidence type="ECO:0000313" key="3">
    <source>
        <dbReference type="Proteomes" id="UP001169242"/>
    </source>
</evidence>
<gene>
    <name evidence="2" type="ORF">PBV87_11675</name>
</gene>
<keyword evidence="3" id="KW-1185">Reference proteome</keyword>